<dbReference type="EMBL" id="LMTZ01000128">
    <property type="protein sequence ID" value="KST64093.1"/>
    <property type="molecule type" value="Genomic_DNA"/>
</dbReference>
<dbReference type="SUPFAM" id="SSF49464">
    <property type="entry name" value="Carboxypeptidase regulatory domain-like"/>
    <property type="match status" value="1"/>
</dbReference>
<evidence type="ECO:0000313" key="3">
    <source>
        <dbReference type="EMBL" id="KST68287.1"/>
    </source>
</evidence>
<protein>
    <recommendedName>
        <fullName evidence="5">SD-repeat containing protein B domain-containing protein</fullName>
    </recommendedName>
</protein>
<comment type="caution">
    <text evidence="3">The sequence shown here is derived from an EMBL/GenBank/DDBJ whole genome shotgun (WGS) entry which is preliminary data.</text>
</comment>
<evidence type="ECO:0000256" key="1">
    <source>
        <dbReference type="SAM" id="MobiDB-lite"/>
    </source>
</evidence>
<dbReference type="Pfam" id="PF13620">
    <property type="entry name" value="CarboxypepD_reg"/>
    <property type="match status" value="1"/>
</dbReference>
<gene>
    <name evidence="3" type="ORF">BC008_00575</name>
    <name evidence="2" type="ORF">BC008_15720</name>
</gene>
<accession>A0A0V7ZVQ5</accession>
<organism evidence="3 4">
    <name type="scientific">Mastigocoleus testarum BC008</name>
    <dbReference type="NCBI Taxonomy" id="371196"/>
    <lineage>
        <taxon>Bacteria</taxon>
        <taxon>Bacillati</taxon>
        <taxon>Cyanobacteriota</taxon>
        <taxon>Cyanophyceae</taxon>
        <taxon>Nostocales</taxon>
        <taxon>Hapalosiphonaceae</taxon>
        <taxon>Mastigocoleus</taxon>
    </lineage>
</organism>
<proteinExistence type="predicted"/>
<sequence length="1036" mass="115038">MTDIATPTQDYIPQSQQLSSQISISTLQANRNDKDINNFDYSTAAPPEQMGMELSSSVEPYHINKLNGQIKDEQANTQNGRDNKFKLLRSKLKKSILLRSSPNSTNSPTQSQTSDPSTTPPSTNSKLEPSIDPTEVNIPTTSNSINFQTQNENLSSSKNQFRDENSFEPPFQDSKIQQSQSTTNSDIGNRSQIAVSSSSQFRTFPVGVLIGRRNVRQSMLVRGGEDGSQVIEFEKWLLPYNEVIKILQFNTQNLPDGRVELRSPTVNTRISLKELTKDPKLGLAFSIQDLKKYFGVSANFDLKDYAIRLEIPQSNRRVYTEIDEKPVNLEGLPTLQAPKFSLSTVSQRLTVQGGESQSLNWRGDASAIGTAFGGSWFLRTERSQIQDKQKWNLAEAQFLRQTEAADYILGSQNPFWLNTENTGSYWGFTTIQRQGFVPSQSILNLSPEQRLQADYLGRTITGKAEPGTLVQLVESFTNRLIDEVLVDSDGTYEFDNVAVRGKIPLNKYSLYLYPQGRLAAQPEIREVTLNSVPGQLPKGGSALIVSAGGERQLTNSFLGKFTGFRGGVAKRWGVSEDLTLGLGAVHNGSARGLTEIYWQPRKSALSVALSSLTPGIGGKKSNDWHFRSNVNFQPSTNFYANFSSDFVRSRFYVNWRLKPFLSVFSLLDSQKAAKIGAQFIRSRKNAFTFASLSVNTENKWQWNLLQRLGQVELFSNGNETRTNSELAYYFNPNKYSNKGHALVLGYETKLNSDDNDLLSLNWRYRSKNQTYGGSPVWEAELGYGVGSQGSGLLAAVSTSILPGLKLRGRYQGASLTSDQSAFRLEFLPSLNLQGGIRGSRRRDRTLRSEGGILLQAFFDQNANGKRDSGEKIYRDDLNLLVSLNNQSLSSAKPETTGSRTSINLSPGKYRLDLDPAGFPIDWQTSTSAYAVEVVAGSYTSVSIPLVPAYTISGVIKDKRGNALAGATVEAIDSQTGKKHLSITNSAGVYYLEHLMQGNYHLQINGQILPRKMVKLNSNSQNWQKLNININQHLSSN</sequence>
<dbReference type="RefSeq" id="WP_058183557.1">
    <property type="nucleotide sequence ID" value="NZ_LMTZ01000070.1"/>
</dbReference>
<dbReference type="Proteomes" id="UP000053372">
    <property type="component" value="Unassembled WGS sequence"/>
</dbReference>
<dbReference type="Gene3D" id="2.60.40.1120">
    <property type="entry name" value="Carboxypeptidase-like, regulatory domain"/>
    <property type="match status" value="1"/>
</dbReference>
<dbReference type="OrthoDB" id="580948at2"/>
<dbReference type="EMBL" id="LMTZ01000070">
    <property type="protein sequence ID" value="KST68287.1"/>
    <property type="molecule type" value="Genomic_DNA"/>
</dbReference>
<evidence type="ECO:0008006" key="5">
    <source>
        <dbReference type="Google" id="ProtNLM"/>
    </source>
</evidence>
<name>A0A0V7ZVQ5_9CYAN</name>
<dbReference type="AlphaFoldDB" id="A0A0V7ZVQ5"/>
<dbReference type="InterPro" id="IPR008969">
    <property type="entry name" value="CarboxyPept-like_regulatory"/>
</dbReference>
<evidence type="ECO:0000313" key="2">
    <source>
        <dbReference type="EMBL" id="KST64093.1"/>
    </source>
</evidence>
<evidence type="ECO:0000313" key="4">
    <source>
        <dbReference type="Proteomes" id="UP000053372"/>
    </source>
</evidence>
<feature type="compositionally biased region" description="Polar residues" evidence="1">
    <location>
        <begin position="174"/>
        <end position="191"/>
    </location>
</feature>
<feature type="compositionally biased region" description="Polar residues" evidence="1">
    <location>
        <begin position="137"/>
        <end position="159"/>
    </location>
</feature>
<keyword evidence="4" id="KW-1185">Reference proteome</keyword>
<reference evidence="3 4" key="1">
    <citation type="journal article" date="2015" name="Genome Announc.">
        <title>Draft Genome of the Euendolithic (true boring) Cyanobacterium Mastigocoleus testarum strain BC008.</title>
        <authorList>
            <person name="Guida B.S."/>
            <person name="Garcia-Pichel F."/>
        </authorList>
    </citation>
    <scope>NUCLEOTIDE SEQUENCE [LARGE SCALE GENOMIC DNA]</scope>
    <source>
        <strain evidence="3 4">BC008</strain>
    </source>
</reference>
<feature type="compositionally biased region" description="Low complexity" evidence="1">
    <location>
        <begin position="97"/>
        <end position="125"/>
    </location>
</feature>
<feature type="region of interest" description="Disordered" evidence="1">
    <location>
        <begin position="96"/>
        <end position="191"/>
    </location>
</feature>